<comment type="function">
    <text evidence="1">Specifically methylates guanosine-37 in various tRNAs.</text>
</comment>
<evidence type="ECO:0000256" key="11">
    <source>
        <dbReference type="ARBA" id="ARBA00022694"/>
    </source>
</evidence>
<evidence type="ECO:0000256" key="15">
    <source>
        <dbReference type="PIRSR" id="PIRSR000386-1"/>
    </source>
</evidence>
<evidence type="ECO:0000256" key="7">
    <source>
        <dbReference type="ARBA" id="ARBA00022490"/>
    </source>
</evidence>
<comment type="subunit">
    <text evidence="4">Homodimer.</text>
</comment>
<dbReference type="PIRSF" id="PIRSF000386">
    <property type="entry name" value="tRNA_mtase"/>
    <property type="match status" value="1"/>
</dbReference>
<evidence type="ECO:0000256" key="4">
    <source>
        <dbReference type="ARBA" id="ARBA00011738"/>
    </source>
</evidence>
<dbReference type="InterPro" id="IPR029026">
    <property type="entry name" value="tRNA_m1G_MTases_N"/>
</dbReference>
<dbReference type="GO" id="GO:0052906">
    <property type="term" value="F:tRNA (guanine(37)-N1)-methyltransferase activity"/>
    <property type="evidence" value="ECO:0007669"/>
    <property type="project" value="UniProtKB-EC"/>
</dbReference>
<evidence type="ECO:0000256" key="6">
    <source>
        <dbReference type="ARBA" id="ARBA00014679"/>
    </source>
</evidence>
<accession>K2AW08</accession>
<evidence type="ECO:0000313" key="17">
    <source>
        <dbReference type="EMBL" id="EKD65881.1"/>
    </source>
</evidence>
<evidence type="ECO:0000256" key="13">
    <source>
        <dbReference type="ARBA" id="ARBA00033392"/>
    </source>
</evidence>
<dbReference type="AlphaFoldDB" id="K2AW08"/>
<keyword evidence="11" id="KW-0819">tRNA processing</keyword>
<dbReference type="InterPro" id="IPR016009">
    <property type="entry name" value="tRNA_MeTrfase_TRMD/TRM10"/>
</dbReference>
<organism evidence="17">
    <name type="scientific">uncultured bacterium</name>
    <name type="common">gcode 4</name>
    <dbReference type="NCBI Taxonomy" id="1234023"/>
    <lineage>
        <taxon>Bacteria</taxon>
        <taxon>environmental samples</taxon>
    </lineage>
</organism>
<comment type="similarity">
    <text evidence="3">Belongs to the RNA methyltransferase TrmD family.</text>
</comment>
<evidence type="ECO:0000256" key="2">
    <source>
        <dbReference type="ARBA" id="ARBA00004496"/>
    </source>
</evidence>
<dbReference type="Pfam" id="PF01746">
    <property type="entry name" value="tRNA_m1G_MT"/>
    <property type="match status" value="1"/>
</dbReference>
<gene>
    <name evidence="17" type="ORF">ACD_49C00077G0009</name>
</gene>
<keyword evidence="7" id="KW-0963">Cytoplasm</keyword>
<dbReference type="InterPro" id="IPR029028">
    <property type="entry name" value="Alpha/beta_knot_MTases"/>
</dbReference>
<evidence type="ECO:0000256" key="3">
    <source>
        <dbReference type="ARBA" id="ARBA00007630"/>
    </source>
</evidence>
<dbReference type="SUPFAM" id="SSF75217">
    <property type="entry name" value="alpha/beta knot"/>
    <property type="match status" value="1"/>
</dbReference>
<keyword evidence="9 17" id="KW-0808">Transferase</keyword>
<reference evidence="17" key="1">
    <citation type="journal article" date="2012" name="Science">
        <title>Fermentation, hydrogen, and sulfur metabolism in multiple uncultivated bacterial phyla.</title>
        <authorList>
            <person name="Wrighton K.C."/>
            <person name="Thomas B.C."/>
            <person name="Sharon I."/>
            <person name="Miller C.S."/>
            <person name="Castelle C.J."/>
            <person name="VerBerkmoes N.C."/>
            <person name="Wilkins M.J."/>
            <person name="Hettich R.L."/>
            <person name="Lipton M.S."/>
            <person name="Williams K.H."/>
            <person name="Long P.E."/>
            <person name="Banfield J.F."/>
        </authorList>
    </citation>
    <scope>NUCLEOTIDE SEQUENCE [LARGE SCALE GENOMIC DNA]</scope>
</reference>
<feature type="domain" description="tRNA methyltransferase TRMD/TRM10-type" evidence="16">
    <location>
        <begin position="1"/>
        <end position="213"/>
    </location>
</feature>
<evidence type="ECO:0000256" key="12">
    <source>
        <dbReference type="ARBA" id="ARBA00029736"/>
    </source>
</evidence>
<dbReference type="GO" id="GO:0005829">
    <property type="term" value="C:cytosol"/>
    <property type="evidence" value="ECO:0007669"/>
    <property type="project" value="TreeGrafter"/>
</dbReference>
<keyword evidence="10 15" id="KW-0949">S-adenosyl-L-methionine</keyword>
<dbReference type="EC" id="2.1.1.228" evidence="5"/>
<proteinExistence type="inferred from homology"/>
<comment type="catalytic activity">
    <reaction evidence="14">
        <text>guanosine(37) in tRNA + S-adenosyl-L-methionine = N(1)-methylguanosine(37) in tRNA + S-adenosyl-L-homocysteine + H(+)</text>
        <dbReference type="Rhea" id="RHEA:36899"/>
        <dbReference type="Rhea" id="RHEA-COMP:10145"/>
        <dbReference type="Rhea" id="RHEA-COMP:10147"/>
        <dbReference type="ChEBI" id="CHEBI:15378"/>
        <dbReference type="ChEBI" id="CHEBI:57856"/>
        <dbReference type="ChEBI" id="CHEBI:59789"/>
        <dbReference type="ChEBI" id="CHEBI:73542"/>
        <dbReference type="ChEBI" id="CHEBI:74269"/>
        <dbReference type="EC" id="2.1.1.228"/>
    </reaction>
</comment>
<keyword evidence="8 17" id="KW-0489">Methyltransferase</keyword>
<evidence type="ECO:0000256" key="10">
    <source>
        <dbReference type="ARBA" id="ARBA00022691"/>
    </source>
</evidence>
<sequence length="223" mass="27198">MKIHILTLFPESFESYFKSSIIKIAIDKRLFEPLFYNICDFSVRNTRRVDDRPYWWWAWTLISIEPLYKAISHIENKYWKLKKIYLTPGWKILNQTKLEKFAKSEKDIILICGHYEWIDERLKEIFHIEEISIWKYVLTSWELASMVLIDGIVRLLPWVISDKSLIEESYSASLKGKKEYPQYTRPEEFMWHKAPRELLSWDPKLIQKWKEEKLNCHFERNVM</sequence>
<comment type="caution">
    <text evidence="17">The sequence shown here is derived from an EMBL/GenBank/DDBJ whole genome shotgun (WGS) entry which is preliminary data.</text>
</comment>
<evidence type="ECO:0000259" key="16">
    <source>
        <dbReference type="Pfam" id="PF01746"/>
    </source>
</evidence>
<dbReference type="GO" id="GO:0002939">
    <property type="term" value="P:tRNA N1-guanine methylation"/>
    <property type="evidence" value="ECO:0007669"/>
    <property type="project" value="TreeGrafter"/>
</dbReference>
<dbReference type="PANTHER" id="PTHR46417:SF1">
    <property type="entry name" value="TRNA (GUANINE-N(1)-)-METHYLTRANSFERASE"/>
    <property type="match status" value="1"/>
</dbReference>
<comment type="subcellular location">
    <subcellularLocation>
        <location evidence="2">Cytoplasm</location>
    </subcellularLocation>
</comment>
<evidence type="ECO:0000256" key="1">
    <source>
        <dbReference type="ARBA" id="ARBA00002634"/>
    </source>
</evidence>
<protein>
    <recommendedName>
        <fullName evidence="6">tRNA (guanine-N(1)-)-methyltransferase</fullName>
        <ecNumber evidence="5">2.1.1.228</ecNumber>
    </recommendedName>
    <alternativeName>
        <fullName evidence="12">M1G-methyltransferase</fullName>
    </alternativeName>
    <alternativeName>
        <fullName evidence="13">tRNA [GM37] methyltransferase</fullName>
    </alternativeName>
</protein>
<dbReference type="InterPro" id="IPR002649">
    <property type="entry name" value="tRNA_m1G_MeTrfase_TrmD"/>
</dbReference>
<dbReference type="Gene3D" id="3.40.1280.10">
    <property type="match status" value="1"/>
</dbReference>
<name>K2AW08_9BACT</name>
<feature type="binding site" evidence="15">
    <location>
        <position position="113"/>
    </location>
    <ligand>
        <name>S-adenosyl-L-methionine</name>
        <dbReference type="ChEBI" id="CHEBI:59789"/>
    </ligand>
</feature>
<evidence type="ECO:0000256" key="8">
    <source>
        <dbReference type="ARBA" id="ARBA00022603"/>
    </source>
</evidence>
<dbReference type="Gene3D" id="1.10.1270.20">
    <property type="entry name" value="tRNA(m1g37)methyltransferase, domain 2"/>
    <property type="match status" value="1"/>
</dbReference>
<dbReference type="EMBL" id="AMFJ01021663">
    <property type="protein sequence ID" value="EKD65881.1"/>
    <property type="molecule type" value="Genomic_DNA"/>
</dbReference>
<evidence type="ECO:0000256" key="14">
    <source>
        <dbReference type="ARBA" id="ARBA00047783"/>
    </source>
</evidence>
<dbReference type="PANTHER" id="PTHR46417">
    <property type="entry name" value="TRNA (GUANINE-N(1)-)-METHYLTRANSFERASE"/>
    <property type="match status" value="1"/>
</dbReference>
<evidence type="ECO:0000256" key="9">
    <source>
        <dbReference type="ARBA" id="ARBA00022679"/>
    </source>
</evidence>
<evidence type="ECO:0000256" key="5">
    <source>
        <dbReference type="ARBA" id="ARBA00012807"/>
    </source>
</evidence>
<dbReference type="InterPro" id="IPR023148">
    <property type="entry name" value="tRNA_m1G_MeTrfase_C_sf"/>
</dbReference>